<dbReference type="InterPro" id="IPR035892">
    <property type="entry name" value="C2_domain_sf"/>
</dbReference>
<comment type="cofactor">
    <cofactor evidence="1">
        <name>Mg(2+)</name>
        <dbReference type="ChEBI" id="CHEBI:18420"/>
    </cofactor>
</comment>
<dbReference type="EMBL" id="CP144696">
    <property type="protein sequence ID" value="WVZ10157.1"/>
    <property type="molecule type" value="Genomic_DNA"/>
</dbReference>
<proteinExistence type="predicted"/>
<evidence type="ECO:0000313" key="6">
    <source>
        <dbReference type="Proteomes" id="UP001374535"/>
    </source>
</evidence>
<dbReference type="GO" id="GO:0046872">
    <property type="term" value="F:metal ion binding"/>
    <property type="evidence" value="ECO:0007669"/>
    <property type="project" value="UniProtKB-KW"/>
</dbReference>
<evidence type="ECO:0000313" key="5">
    <source>
        <dbReference type="EMBL" id="WVZ10157.1"/>
    </source>
</evidence>
<dbReference type="PANTHER" id="PTHR46193:SF9">
    <property type="entry name" value="HALOACID DEHALOGENASE-LIKE HYDROLASE DOMAIN-CONTAINING PROTEIN SGPP"/>
    <property type="match status" value="1"/>
</dbReference>
<dbReference type="Gene3D" id="2.60.40.150">
    <property type="entry name" value="C2 domain"/>
    <property type="match status" value="1"/>
</dbReference>
<keyword evidence="3" id="KW-0460">Magnesium</keyword>
<protein>
    <recommendedName>
        <fullName evidence="4">C2 domain-containing protein</fullName>
    </recommendedName>
</protein>
<reference evidence="5 6" key="1">
    <citation type="journal article" date="2023" name="Life. Sci Alliance">
        <title>Evolutionary insights into 3D genome organization and epigenetic landscape of Vigna mungo.</title>
        <authorList>
            <person name="Junaid A."/>
            <person name="Singh B."/>
            <person name="Bhatia S."/>
        </authorList>
    </citation>
    <scope>NUCLEOTIDE SEQUENCE [LARGE SCALE GENOMIC DNA]</scope>
    <source>
        <strain evidence="5">Urdbean</strain>
    </source>
</reference>
<dbReference type="SUPFAM" id="SSF56784">
    <property type="entry name" value="HAD-like"/>
    <property type="match status" value="1"/>
</dbReference>
<feature type="domain" description="C2" evidence="4">
    <location>
        <begin position="1"/>
        <end position="110"/>
    </location>
</feature>
<dbReference type="CDD" id="cd07505">
    <property type="entry name" value="HAD_BPGM-like"/>
    <property type="match status" value="1"/>
</dbReference>
<keyword evidence="2" id="KW-0479">Metal-binding</keyword>
<dbReference type="Gene3D" id="3.40.50.1000">
    <property type="entry name" value="HAD superfamily/HAD-like"/>
    <property type="match status" value="1"/>
</dbReference>
<sequence>MSRTVEVTVLSAENLQLNKKPVRGNTFVTVHSDAGTDAGAVTKVDSEGGSYPSWNDKVVVNVPLHARFITVEVKSKTTSSSSLTGSNSVGVARIPVSDFIGGYVPENQLHFLSYRLWDGNVKRNGVINISVRVKVSERSSCSSNSLPFAAVTGVPVAGNGSTGVVTGIPALCQSSLTKLAPLEAVLFEIDGTLCESYRAHECIISRMLREVIGFNGGEPVTPGFIYDIIVGKKKDDIALSLFPDDLPRGLKFVDDEEALFRKEAARWIWPKEGFIRLSRWIERRELKRAAVTSASRANAEFMLSHLGLSDFFDAVIIDDECEHGKPHPKPYLKALEALKASKDHSFVFEATFPGVKAGVAAGMPVIGLDYYTPLNLLKEAKATFVISNYKDHKLWDALYELEKVSRALSV</sequence>
<dbReference type="InterPro" id="IPR044750">
    <property type="entry name" value="C2_SRC2/BAP"/>
</dbReference>
<organism evidence="5 6">
    <name type="scientific">Vigna mungo</name>
    <name type="common">Black gram</name>
    <name type="synonym">Phaseolus mungo</name>
    <dbReference type="NCBI Taxonomy" id="3915"/>
    <lineage>
        <taxon>Eukaryota</taxon>
        <taxon>Viridiplantae</taxon>
        <taxon>Streptophyta</taxon>
        <taxon>Embryophyta</taxon>
        <taxon>Tracheophyta</taxon>
        <taxon>Spermatophyta</taxon>
        <taxon>Magnoliopsida</taxon>
        <taxon>eudicotyledons</taxon>
        <taxon>Gunneridae</taxon>
        <taxon>Pentapetalae</taxon>
        <taxon>rosids</taxon>
        <taxon>fabids</taxon>
        <taxon>Fabales</taxon>
        <taxon>Fabaceae</taxon>
        <taxon>Papilionoideae</taxon>
        <taxon>50 kb inversion clade</taxon>
        <taxon>NPAAA clade</taxon>
        <taxon>indigoferoid/millettioid clade</taxon>
        <taxon>Phaseoleae</taxon>
        <taxon>Vigna</taxon>
    </lineage>
</organism>
<name>A0AAQ3RXP7_VIGMU</name>
<dbReference type="InterPro" id="IPR000008">
    <property type="entry name" value="C2_dom"/>
</dbReference>
<dbReference type="CDD" id="cd04051">
    <property type="entry name" value="C2_SRC2_like"/>
    <property type="match status" value="1"/>
</dbReference>
<dbReference type="InterPro" id="IPR023198">
    <property type="entry name" value="PGP-like_dom2"/>
</dbReference>
<dbReference type="InterPro" id="IPR051600">
    <property type="entry name" value="Beta-PGM-like"/>
</dbReference>
<evidence type="ECO:0000256" key="1">
    <source>
        <dbReference type="ARBA" id="ARBA00001946"/>
    </source>
</evidence>
<dbReference type="Pfam" id="PF13419">
    <property type="entry name" value="HAD_2"/>
    <property type="match status" value="1"/>
</dbReference>
<accession>A0AAQ3RXP7</accession>
<dbReference type="Pfam" id="PF00168">
    <property type="entry name" value="C2"/>
    <property type="match status" value="1"/>
</dbReference>
<dbReference type="AlphaFoldDB" id="A0AAQ3RXP7"/>
<dbReference type="SUPFAM" id="SSF49562">
    <property type="entry name" value="C2 domain (Calcium/lipid-binding domain, CaLB)"/>
    <property type="match status" value="1"/>
</dbReference>
<dbReference type="NCBIfam" id="TIGR01509">
    <property type="entry name" value="HAD-SF-IA-v3"/>
    <property type="match status" value="1"/>
</dbReference>
<evidence type="ECO:0000256" key="3">
    <source>
        <dbReference type="ARBA" id="ARBA00022842"/>
    </source>
</evidence>
<dbReference type="SMART" id="SM00239">
    <property type="entry name" value="C2"/>
    <property type="match status" value="1"/>
</dbReference>
<dbReference type="GO" id="GO:0003824">
    <property type="term" value="F:catalytic activity"/>
    <property type="evidence" value="ECO:0007669"/>
    <property type="project" value="UniProtKB-ARBA"/>
</dbReference>
<dbReference type="PANTHER" id="PTHR46193">
    <property type="entry name" value="6-PHOSPHOGLUCONATE PHOSPHATASE"/>
    <property type="match status" value="1"/>
</dbReference>
<evidence type="ECO:0000256" key="2">
    <source>
        <dbReference type="ARBA" id="ARBA00022723"/>
    </source>
</evidence>
<keyword evidence="6" id="KW-1185">Reference proteome</keyword>
<evidence type="ECO:0000259" key="4">
    <source>
        <dbReference type="PROSITE" id="PS50004"/>
    </source>
</evidence>
<dbReference type="GO" id="GO:0006952">
    <property type="term" value="P:defense response"/>
    <property type="evidence" value="ECO:0007669"/>
    <property type="project" value="InterPro"/>
</dbReference>
<dbReference type="Proteomes" id="UP001374535">
    <property type="component" value="Chromosome 5"/>
</dbReference>
<dbReference type="InterPro" id="IPR023214">
    <property type="entry name" value="HAD_sf"/>
</dbReference>
<dbReference type="InterPro" id="IPR041492">
    <property type="entry name" value="HAD_2"/>
</dbReference>
<dbReference type="Gene3D" id="1.10.150.240">
    <property type="entry name" value="Putative phosphatase, domain 2"/>
    <property type="match status" value="1"/>
</dbReference>
<dbReference type="InterPro" id="IPR036412">
    <property type="entry name" value="HAD-like_sf"/>
</dbReference>
<dbReference type="InterPro" id="IPR006439">
    <property type="entry name" value="HAD-SF_hydro_IA"/>
</dbReference>
<dbReference type="PROSITE" id="PS50004">
    <property type="entry name" value="C2"/>
    <property type="match status" value="1"/>
</dbReference>
<gene>
    <name evidence="5" type="ORF">V8G54_014687</name>
</gene>